<organism evidence="4 5">
    <name type="scientific">Tremella mesenterica</name>
    <name type="common">Jelly fungus</name>
    <dbReference type="NCBI Taxonomy" id="5217"/>
    <lineage>
        <taxon>Eukaryota</taxon>
        <taxon>Fungi</taxon>
        <taxon>Dikarya</taxon>
        <taxon>Basidiomycota</taxon>
        <taxon>Agaricomycotina</taxon>
        <taxon>Tremellomycetes</taxon>
        <taxon>Tremellales</taxon>
        <taxon>Tremellaceae</taxon>
        <taxon>Tremella</taxon>
    </lineage>
</organism>
<gene>
    <name evidence="4" type="ORF">M231_05385</name>
</gene>
<comment type="caution">
    <text evidence="4">The sequence shown here is derived from an EMBL/GenBank/DDBJ whole genome shotgun (WGS) entry which is preliminary data.</text>
</comment>
<dbReference type="EMBL" id="SDIL01000071">
    <property type="protein sequence ID" value="RXK37319.1"/>
    <property type="molecule type" value="Genomic_DNA"/>
</dbReference>
<dbReference type="VEuPathDB" id="FungiDB:TREMEDRAFT_73144"/>
<sequence length="728" mass="81684">MASAIPTAVISIPFYISPLICLLIFCLYKFPPLRPTTLSRMILGHIVPSLKDDTVRLPSSLTNVSIASISRWPHSRWEFRQDHAELPRLEAVLSKHLRLSTWVWPFSRGRVESPMAFRTVVRAETQPATLVIDHYASDRFKGSFLAPQNVGKPGVPDEIWEYEQAGDVSAGWAVETKVRGALRGVAPLVFVSASHPSNTHPGLELVANAQSTVARTSLLHLRREPIHDLLNIDDHIFLEERTRSLLTQIINEFVFTGVGSIVVQDGFTYCLLRRGEGEEANVIWVSPPITSRGLLYPQVVGPILQSSLAHIGSDRRRWWRRHFRWNAGDRGERLEAWEDLWSEFHVVRPLGLWLSLILDRQEREDKRAGPVAPMTAIRPSPPHTSDRPRPASRCQSQQSGRWSLGSWLWRTKLDIDLPNPKTEEVPSTVSFVSPSSISTTSSWISPLCSSVSSSLPSIEDVVFGDDSVVRTPWPSKTFAQICFEFPDTGFLPFRAGTLSLLPTVKPSSSTEGTVEGDQVSTSPAHVTVERYLSSGRIWDAFRGHLTPGSSSSFRHPPLSVVIKITSMSAAYNRPHWMPLLWPEEIDQAVHTEDEAYNRMRHLQGREVGRWLGVYGGDLGFRLPGGPTGGEVRVCIMEDLGDEVERAYLSTRVDDIISAYRAIHACGVLHHDVEPRHIRLRPEDSSCAVIDFSEAILLDNEGQGNEMESHEDIPFDQHELSEVRRILTR</sequence>
<dbReference type="InParanoid" id="A0A4Q1BI61"/>
<dbReference type="OrthoDB" id="2597010at2759"/>
<evidence type="ECO:0000256" key="2">
    <source>
        <dbReference type="SAM" id="Phobius"/>
    </source>
</evidence>
<evidence type="ECO:0000259" key="3">
    <source>
        <dbReference type="PROSITE" id="PS50011"/>
    </source>
</evidence>
<dbReference type="VEuPathDB" id="FungiDB:TREMEDRAFT_56280"/>
<dbReference type="GO" id="GO:0005524">
    <property type="term" value="F:ATP binding"/>
    <property type="evidence" value="ECO:0007669"/>
    <property type="project" value="InterPro"/>
</dbReference>
<evidence type="ECO:0000256" key="1">
    <source>
        <dbReference type="SAM" id="MobiDB-lite"/>
    </source>
</evidence>
<dbReference type="SUPFAM" id="SSF56112">
    <property type="entry name" value="Protein kinase-like (PK-like)"/>
    <property type="match status" value="1"/>
</dbReference>
<name>A0A4Q1BI61_TREME</name>
<keyword evidence="5" id="KW-1185">Reference proteome</keyword>
<reference evidence="4 5" key="1">
    <citation type="submission" date="2016-06" db="EMBL/GenBank/DDBJ databases">
        <title>Evolution of pathogenesis and genome organization in the Tremellales.</title>
        <authorList>
            <person name="Cuomo C."/>
            <person name="Litvintseva A."/>
            <person name="Heitman J."/>
            <person name="Chen Y."/>
            <person name="Sun S."/>
            <person name="Springer D."/>
            <person name="Dromer F."/>
            <person name="Young S."/>
            <person name="Zeng Q."/>
            <person name="Chapman S."/>
            <person name="Gujja S."/>
            <person name="Saif S."/>
            <person name="Birren B."/>
        </authorList>
    </citation>
    <scope>NUCLEOTIDE SEQUENCE [LARGE SCALE GENOMIC DNA]</scope>
    <source>
        <strain evidence="4 5">ATCC 28783</strain>
    </source>
</reference>
<protein>
    <recommendedName>
        <fullName evidence="3">Protein kinase domain-containing protein</fullName>
    </recommendedName>
</protein>
<feature type="transmembrane region" description="Helical" evidence="2">
    <location>
        <begin position="12"/>
        <end position="30"/>
    </location>
</feature>
<feature type="domain" description="Protein kinase" evidence="3">
    <location>
        <begin position="526"/>
        <end position="728"/>
    </location>
</feature>
<dbReference type="PROSITE" id="PS50011">
    <property type="entry name" value="PROTEIN_KINASE_DOM"/>
    <property type="match status" value="1"/>
</dbReference>
<dbReference type="GO" id="GO:0004672">
    <property type="term" value="F:protein kinase activity"/>
    <property type="evidence" value="ECO:0007669"/>
    <property type="project" value="InterPro"/>
</dbReference>
<keyword evidence="2" id="KW-1133">Transmembrane helix</keyword>
<dbReference type="InterPro" id="IPR011009">
    <property type="entry name" value="Kinase-like_dom_sf"/>
</dbReference>
<evidence type="ECO:0000313" key="4">
    <source>
        <dbReference type="EMBL" id="RXK37319.1"/>
    </source>
</evidence>
<dbReference type="InterPro" id="IPR000719">
    <property type="entry name" value="Prot_kinase_dom"/>
</dbReference>
<feature type="region of interest" description="Disordered" evidence="1">
    <location>
        <begin position="365"/>
        <end position="399"/>
    </location>
</feature>
<evidence type="ECO:0000313" key="5">
    <source>
        <dbReference type="Proteomes" id="UP000289152"/>
    </source>
</evidence>
<accession>A0A4Q1BI61</accession>
<keyword evidence="2" id="KW-0472">Membrane</keyword>
<dbReference type="AlphaFoldDB" id="A0A4Q1BI61"/>
<proteinExistence type="predicted"/>
<keyword evidence="2" id="KW-0812">Transmembrane</keyword>
<dbReference type="Proteomes" id="UP000289152">
    <property type="component" value="Unassembled WGS sequence"/>
</dbReference>